<dbReference type="AlphaFoldDB" id="A0A1N6D465"/>
<sequence length="515" mass="56987">MQRFAKYTFTLLLGASLGFSSCDKGFEQLNTNPNASTKPNVDYLFSQSILKGNYVYDRAYFYTSYITCGNYVQHFATAKELAGAGSGDKYGVHDQYQSFYFRYTYTNVLTTLKELDKAATAPEFVNKRAAARIWKVMLIQRITDLYGDVPYSQANLGGTEGLFLPKYDAQSEIYDGMLRELDEAIKAFDPAQPKYGKADFLFEGDIPKWKKFGYSLMLRVAMRLQKRDENKAKEWALKAIQGGIILTAADQAVVKYTNGPQIYNSNPVAYELVGQDYVSGSNGLNNTEFGKFSKTFIDALQSRNDPRLSVVSVVWNGATPDTTATAQKGLPNGTNGKPANFNTYSEPNPATILQYAAPLIVLSAAETNFLLTEAIVRGWTAGNAADTYRTGVETALKNWALFGAAGVIAPARITAYTTANALNTAGTLAAQLNQIHTQFWIASLLDEQEAYANWRRTGYPVLVPVNFVGNATGGTIPRRIPYPVPEQGINKKNYDDAVVRQGADNLITRIWWDKL</sequence>
<evidence type="ECO:0000313" key="1">
    <source>
        <dbReference type="EMBL" id="SIN65581.1"/>
    </source>
</evidence>
<protein>
    <submittedName>
        <fullName evidence="1">Susd and RagB outer membrane lipoprotein</fullName>
    </submittedName>
</protein>
<dbReference type="Pfam" id="PF12771">
    <property type="entry name" value="SusD-like_2"/>
    <property type="match status" value="1"/>
</dbReference>
<dbReference type="PROSITE" id="PS51257">
    <property type="entry name" value="PROKAR_LIPOPROTEIN"/>
    <property type="match status" value="1"/>
</dbReference>
<organism evidence="1 2">
    <name type="scientific">Chitinophaga niabensis</name>
    <dbReference type="NCBI Taxonomy" id="536979"/>
    <lineage>
        <taxon>Bacteria</taxon>
        <taxon>Pseudomonadati</taxon>
        <taxon>Bacteroidota</taxon>
        <taxon>Chitinophagia</taxon>
        <taxon>Chitinophagales</taxon>
        <taxon>Chitinophagaceae</taxon>
        <taxon>Chitinophaga</taxon>
    </lineage>
</organism>
<proteinExistence type="predicted"/>
<dbReference type="SUPFAM" id="SSF48452">
    <property type="entry name" value="TPR-like"/>
    <property type="match status" value="1"/>
</dbReference>
<name>A0A1N6D465_9BACT</name>
<evidence type="ECO:0000313" key="2">
    <source>
        <dbReference type="Proteomes" id="UP000185003"/>
    </source>
</evidence>
<dbReference type="STRING" id="536979.SAMN04488055_0238"/>
<keyword evidence="2" id="KW-1185">Reference proteome</keyword>
<reference evidence="2" key="1">
    <citation type="submission" date="2016-11" db="EMBL/GenBank/DDBJ databases">
        <authorList>
            <person name="Varghese N."/>
            <person name="Submissions S."/>
        </authorList>
    </citation>
    <scope>NUCLEOTIDE SEQUENCE [LARGE SCALE GENOMIC DNA]</scope>
    <source>
        <strain evidence="2">DSM 24787</strain>
    </source>
</reference>
<keyword evidence="1" id="KW-0449">Lipoprotein</keyword>
<dbReference type="InterPro" id="IPR041662">
    <property type="entry name" value="SusD-like_2"/>
</dbReference>
<dbReference type="Gene3D" id="1.25.40.390">
    <property type="match status" value="1"/>
</dbReference>
<dbReference type="EMBL" id="FSRA01000001">
    <property type="protein sequence ID" value="SIN65581.1"/>
    <property type="molecule type" value="Genomic_DNA"/>
</dbReference>
<dbReference type="OrthoDB" id="9766256at2"/>
<gene>
    <name evidence="1" type="ORF">SAMN04488055_0238</name>
</gene>
<dbReference type="InterPro" id="IPR011990">
    <property type="entry name" value="TPR-like_helical_dom_sf"/>
</dbReference>
<dbReference type="Proteomes" id="UP000185003">
    <property type="component" value="Unassembled WGS sequence"/>
</dbReference>
<accession>A0A1N6D465</accession>
<dbReference type="RefSeq" id="WP_074237350.1">
    <property type="nucleotide sequence ID" value="NZ_FSRA01000001.1"/>
</dbReference>